<feature type="compositionally biased region" description="Basic and acidic residues" evidence="2">
    <location>
        <begin position="271"/>
        <end position="283"/>
    </location>
</feature>
<dbReference type="Proteomes" id="UP000092730">
    <property type="component" value="Chromosome 4"/>
</dbReference>
<organism evidence="3 4">
    <name type="scientific">Kwoniella bestiolae CBS 10118</name>
    <dbReference type="NCBI Taxonomy" id="1296100"/>
    <lineage>
        <taxon>Eukaryota</taxon>
        <taxon>Fungi</taxon>
        <taxon>Dikarya</taxon>
        <taxon>Basidiomycota</taxon>
        <taxon>Agaricomycotina</taxon>
        <taxon>Tremellomycetes</taxon>
        <taxon>Tremellales</taxon>
        <taxon>Cryptococcaceae</taxon>
        <taxon>Kwoniella</taxon>
    </lineage>
</organism>
<feature type="compositionally biased region" description="Polar residues" evidence="2">
    <location>
        <begin position="342"/>
        <end position="354"/>
    </location>
</feature>
<feature type="compositionally biased region" description="Polar residues" evidence="2">
    <location>
        <begin position="21"/>
        <end position="34"/>
    </location>
</feature>
<gene>
    <name evidence="3" type="ORF">I302_106302</name>
</gene>
<proteinExistence type="predicted"/>
<dbReference type="RefSeq" id="XP_065726319.1">
    <property type="nucleotide sequence ID" value="XM_065870247.1"/>
</dbReference>
<evidence type="ECO:0000313" key="3">
    <source>
        <dbReference type="EMBL" id="WVW84272.1"/>
    </source>
</evidence>
<feature type="compositionally biased region" description="Basic residues" evidence="2">
    <location>
        <begin position="47"/>
        <end position="58"/>
    </location>
</feature>
<evidence type="ECO:0000313" key="4">
    <source>
        <dbReference type="Proteomes" id="UP000092730"/>
    </source>
</evidence>
<feature type="compositionally biased region" description="Basic and acidic residues" evidence="2">
    <location>
        <begin position="35"/>
        <end position="46"/>
    </location>
</feature>
<feature type="coiled-coil region" evidence="1">
    <location>
        <begin position="386"/>
        <end position="413"/>
    </location>
</feature>
<evidence type="ECO:0000256" key="2">
    <source>
        <dbReference type="SAM" id="MobiDB-lite"/>
    </source>
</evidence>
<feature type="region of interest" description="Disordered" evidence="2">
    <location>
        <begin position="198"/>
        <end position="354"/>
    </location>
</feature>
<dbReference type="GeneID" id="30209825"/>
<dbReference type="EMBL" id="CP144544">
    <property type="protein sequence ID" value="WVW84272.1"/>
    <property type="molecule type" value="Genomic_DNA"/>
</dbReference>
<feature type="region of interest" description="Disordered" evidence="2">
    <location>
        <begin position="88"/>
        <end position="109"/>
    </location>
</feature>
<evidence type="ECO:0000256" key="1">
    <source>
        <dbReference type="SAM" id="Coils"/>
    </source>
</evidence>
<reference evidence="3" key="1">
    <citation type="submission" date="2013-07" db="EMBL/GenBank/DDBJ databases">
        <authorList>
            <consortium name="The Broad Institute Genome Sequencing Platform"/>
            <person name="Cuomo C."/>
            <person name="Litvintseva A."/>
            <person name="Chen Y."/>
            <person name="Heitman J."/>
            <person name="Sun S."/>
            <person name="Springer D."/>
            <person name="Dromer F."/>
            <person name="Young S.K."/>
            <person name="Zeng Q."/>
            <person name="Gargeya S."/>
            <person name="Fitzgerald M."/>
            <person name="Abouelleil A."/>
            <person name="Alvarado L."/>
            <person name="Berlin A.M."/>
            <person name="Chapman S.B."/>
            <person name="Dewar J."/>
            <person name="Goldberg J."/>
            <person name="Griggs A."/>
            <person name="Gujja S."/>
            <person name="Hansen M."/>
            <person name="Howarth C."/>
            <person name="Imamovic A."/>
            <person name="Larimer J."/>
            <person name="McCowan C."/>
            <person name="Murphy C."/>
            <person name="Pearson M."/>
            <person name="Priest M."/>
            <person name="Roberts A."/>
            <person name="Saif S."/>
            <person name="Shea T."/>
            <person name="Sykes S."/>
            <person name="Wortman J."/>
            <person name="Nusbaum C."/>
            <person name="Birren B."/>
        </authorList>
    </citation>
    <scope>NUCLEOTIDE SEQUENCE</scope>
    <source>
        <strain evidence="3">CBS 10118</strain>
    </source>
</reference>
<dbReference type="KEGG" id="kbi:30209825"/>
<feature type="compositionally biased region" description="Polar residues" evidence="2">
    <location>
        <begin position="288"/>
        <end position="313"/>
    </location>
</feature>
<feature type="compositionally biased region" description="Basic and acidic residues" evidence="2">
    <location>
        <begin position="198"/>
        <end position="215"/>
    </location>
</feature>
<reference evidence="3" key="2">
    <citation type="submission" date="2024-02" db="EMBL/GenBank/DDBJ databases">
        <title>Comparative genomics of Cryptococcus and Kwoniella reveals pathogenesis evolution and contrasting modes of karyotype evolution via chromosome fusion or intercentromeric recombination.</title>
        <authorList>
            <person name="Coelho M.A."/>
            <person name="David-Palma M."/>
            <person name="Shea T."/>
            <person name="Bowers K."/>
            <person name="McGinley-Smith S."/>
            <person name="Mohammad A.W."/>
            <person name="Gnirke A."/>
            <person name="Yurkov A.M."/>
            <person name="Nowrousian M."/>
            <person name="Sun S."/>
            <person name="Cuomo C.A."/>
            <person name="Heitman J."/>
        </authorList>
    </citation>
    <scope>NUCLEOTIDE SEQUENCE</scope>
    <source>
        <strain evidence="3">CBS 10118</strain>
    </source>
</reference>
<feature type="compositionally biased region" description="Acidic residues" evidence="2">
    <location>
        <begin position="228"/>
        <end position="238"/>
    </location>
</feature>
<sequence>MPRIKHPAKNLDEYKPPGPSTRPSTYPLHSSSTQSEHRLFAPDHSGRRSSMRINRIKTIKTGVPGRGSIYPRNARERIKRSSLYGLYGSESEEEEEEKEDSKDEMSSVSKRYRPVPATFESLRIMDWSMISQCIEHGFEECWYHKQLHCTAQLRTSPVPFDFPQFYGLSESLNKPPKIYKIDRKKGYLIEGKVDMRGLTEDSDDEDKKSGTDVRRERGRKKRQRVLDPDEESEEEAETSLESRESTQVNRKTRRIADTPDSIAEAETSLIDESKQNNDNRDQQDNPNTTFRSSASQGSEVISSSTHKINTLRGSSPSSSRYDPSASSRSHDSNLPTLEDDNTVVQPVQSQIQKGSEITISLNLPQSIVTSETSTKSQISDVIQTQIDRLRNKSKEQDEVIERLRREKESVIAKLGQVYMERDEAVTERD</sequence>
<keyword evidence="4" id="KW-1185">Reference proteome</keyword>
<feature type="region of interest" description="Disordered" evidence="2">
    <location>
        <begin position="1"/>
        <end position="70"/>
    </location>
</feature>
<feature type="compositionally biased region" description="Low complexity" evidence="2">
    <location>
        <begin position="314"/>
        <end position="327"/>
    </location>
</feature>
<name>A0AAJ8KBL5_9TREE</name>
<protein>
    <submittedName>
        <fullName evidence="3">Uncharacterized protein</fullName>
    </submittedName>
</protein>
<keyword evidence="1" id="KW-0175">Coiled coil</keyword>
<accession>A0AAJ8KBL5</accession>
<dbReference type="AlphaFoldDB" id="A0AAJ8KBL5"/>